<dbReference type="Pfam" id="PF03140">
    <property type="entry name" value="DUF247"/>
    <property type="match status" value="1"/>
</dbReference>
<protein>
    <submittedName>
        <fullName evidence="2">Uncharacterized protein</fullName>
    </submittedName>
</protein>
<dbReference type="EMBL" id="BPVZ01000178">
    <property type="protein sequence ID" value="GKV44220.1"/>
    <property type="molecule type" value="Genomic_DNA"/>
</dbReference>
<keyword evidence="3" id="KW-1185">Reference proteome</keyword>
<evidence type="ECO:0000313" key="2">
    <source>
        <dbReference type="EMBL" id="GKV44220.1"/>
    </source>
</evidence>
<proteinExistence type="predicted"/>
<sequence>MEERNREHAAETPSIMQNDNGEHEVDLSHLTSSKAKGFIFRIPGLLKMRNEQAYTPYKFSIGPWHFGKTQLLRTGLKLKESFLEGLINRFPDPATKSRLEEAIKNVHGKARECYEGGDVYDEGDNMGVAKEEFEKILLLDGCFIIELFRKNAEKVSTRSRK</sequence>
<evidence type="ECO:0000256" key="1">
    <source>
        <dbReference type="SAM" id="MobiDB-lite"/>
    </source>
</evidence>
<dbReference type="Proteomes" id="UP001054252">
    <property type="component" value="Unassembled WGS sequence"/>
</dbReference>
<dbReference type="PANTHER" id="PTHR31170:SF17">
    <property type="match status" value="1"/>
</dbReference>
<evidence type="ECO:0000313" key="3">
    <source>
        <dbReference type="Proteomes" id="UP001054252"/>
    </source>
</evidence>
<comment type="caution">
    <text evidence="2">The sequence shown here is derived from an EMBL/GenBank/DDBJ whole genome shotgun (WGS) entry which is preliminary data.</text>
</comment>
<dbReference type="AlphaFoldDB" id="A0AAV5M3X7"/>
<gene>
    <name evidence="2" type="ORF">SLEP1_g51419</name>
</gene>
<accession>A0AAV5M3X7</accession>
<dbReference type="InterPro" id="IPR004158">
    <property type="entry name" value="DUF247_pln"/>
</dbReference>
<dbReference type="PANTHER" id="PTHR31170">
    <property type="entry name" value="BNAC04G53230D PROTEIN"/>
    <property type="match status" value="1"/>
</dbReference>
<reference evidence="2 3" key="1">
    <citation type="journal article" date="2021" name="Commun. Biol.">
        <title>The genome of Shorea leprosula (Dipterocarpaceae) highlights the ecological relevance of drought in aseasonal tropical rainforests.</title>
        <authorList>
            <person name="Ng K.K.S."/>
            <person name="Kobayashi M.J."/>
            <person name="Fawcett J.A."/>
            <person name="Hatakeyama M."/>
            <person name="Paape T."/>
            <person name="Ng C.H."/>
            <person name="Ang C.C."/>
            <person name="Tnah L.H."/>
            <person name="Lee C.T."/>
            <person name="Nishiyama T."/>
            <person name="Sese J."/>
            <person name="O'Brien M.J."/>
            <person name="Copetti D."/>
            <person name="Mohd Noor M.I."/>
            <person name="Ong R.C."/>
            <person name="Putra M."/>
            <person name="Sireger I.Z."/>
            <person name="Indrioko S."/>
            <person name="Kosugi Y."/>
            <person name="Izuno A."/>
            <person name="Isagi Y."/>
            <person name="Lee S.L."/>
            <person name="Shimizu K.K."/>
        </authorList>
    </citation>
    <scope>NUCLEOTIDE SEQUENCE [LARGE SCALE GENOMIC DNA]</scope>
    <source>
        <strain evidence="2">214</strain>
    </source>
</reference>
<organism evidence="2 3">
    <name type="scientific">Rubroshorea leprosula</name>
    <dbReference type="NCBI Taxonomy" id="152421"/>
    <lineage>
        <taxon>Eukaryota</taxon>
        <taxon>Viridiplantae</taxon>
        <taxon>Streptophyta</taxon>
        <taxon>Embryophyta</taxon>
        <taxon>Tracheophyta</taxon>
        <taxon>Spermatophyta</taxon>
        <taxon>Magnoliopsida</taxon>
        <taxon>eudicotyledons</taxon>
        <taxon>Gunneridae</taxon>
        <taxon>Pentapetalae</taxon>
        <taxon>rosids</taxon>
        <taxon>malvids</taxon>
        <taxon>Malvales</taxon>
        <taxon>Dipterocarpaceae</taxon>
        <taxon>Rubroshorea</taxon>
    </lineage>
</organism>
<feature type="compositionally biased region" description="Basic and acidic residues" evidence="1">
    <location>
        <begin position="1"/>
        <end position="10"/>
    </location>
</feature>
<feature type="region of interest" description="Disordered" evidence="1">
    <location>
        <begin position="1"/>
        <end position="22"/>
    </location>
</feature>
<name>A0AAV5M3X7_9ROSI</name>